<dbReference type="InterPro" id="IPR001296">
    <property type="entry name" value="Glyco_trans_1"/>
</dbReference>
<dbReference type="Proteomes" id="UP001596958">
    <property type="component" value="Unassembled WGS sequence"/>
</dbReference>
<reference evidence="4" key="1">
    <citation type="journal article" date="2019" name="Int. J. Syst. Evol. Microbiol.">
        <title>The Global Catalogue of Microorganisms (GCM) 10K type strain sequencing project: providing services to taxonomists for standard genome sequencing and annotation.</title>
        <authorList>
            <consortium name="The Broad Institute Genomics Platform"/>
            <consortium name="The Broad Institute Genome Sequencing Center for Infectious Disease"/>
            <person name="Wu L."/>
            <person name="Ma J."/>
        </authorList>
    </citation>
    <scope>NUCLEOTIDE SEQUENCE [LARGE SCALE GENOMIC DNA]</scope>
    <source>
        <strain evidence="4">CCUG 63418</strain>
    </source>
</reference>
<dbReference type="Gene3D" id="3.40.50.2000">
    <property type="entry name" value="Glycogen Phosphorylase B"/>
    <property type="match status" value="2"/>
</dbReference>
<dbReference type="EMBL" id="JBHTHU010000006">
    <property type="protein sequence ID" value="MFD0750513.1"/>
    <property type="molecule type" value="Genomic_DNA"/>
</dbReference>
<comment type="caution">
    <text evidence="3">The sequence shown here is derived from an EMBL/GenBank/DDBJ whole genome shotgun (WGS) entry which is preliminary data.</text>
</comment>
<evidence type="ECO:0000259" key="2">
    <source>
        <dbReference type="Pfam" id="PF13439"/>
    </source>
</evidence>
<feature type="domain" description="Glycosyltransferase subfamily 4-like N-terminal" evidence="2">
    <location>
        <begin position="76"/>
        <end position="176"/>
    </location>
</feature>
<keyword evidence="3" id="KW-0808">Transferase</keyword>
<dbReference type="PANTHER" id="PTHR45947:SF15">
    <property type="entry name" value="TEICHURONIC ACID BIOSYNTHESIS GLYCOSYLTRANSFERASE TUAC-RELATED"/>
    <property type="match status" value="1"/>
</dbReference>
<dbReference type="SUPFAM" id="SSF53756">
    <property type="entry name" value="UDP-Glycosyltransferase/glycogen phosphorylase"/>
    <property type="match status" value="1"/>
</dbReference>
<keyword evidence="3" id="KW-0328">Glycosyltransferase</keyword>
<dbReference type="EC" id="2.4.-.-" evidence="3"/>
<dbReference type="InterPro" id="IPR050194">
    <property type="entry name" value="Glycosyltransferase_grp1"/>
</dbReference>
<name>A0ABW2YZ62_9SPHI</name>
<gene>
    <name evidence="3" type="ORF">ACFQZS_10190</name>
</gene>
<dbReference type="Pfam" id="PF13439">
    <property type="entry name" value="Glyco_transf_4"/>
    <property type="match status" value="1"/>
</dbReference>
<sequence>MEDLNLCIIKPNKDAFSETFIQAHIDRLPGSKKVLYGGAFPVYDHEDKFLVRSVFGLISYLIQKRLFKNQQIGVRTKALSKYLRRQKIDVVLAEYGMVGAMVTEACELANVPLVVHFHGADAHHQGTVNKYKDLYSSMFKYASTVVAVSAEMAKTLKELGAPPEKVVLNPYGVDTSLFSIADVNASKVDFLSVGRFVAKKSPLSVVEAFFILSKKVTDARLWMVGDGPLLLQTKELAAQLNLLDRITFTSVLSKNEIQALMQRMRCFVQHSVTAADGDKEGTPNTILEAGASGLAIVSTQHAGINEAVINGETGYLVPEHDVKGMAQFMTKIAENVQLAAALGAKEAMHIRKNYEMNDRINTLAALLRQAIKENKYNVETTG</sequence>
<dbReference type="PANTHER" id="PTHR45947">
    <property type="entry name" value="SULFOQUINOVOSYL TRANSFERASE SQD2"/>
    <property type="match status" value="1"/>
</dbReference>
<evidence type="ECO:0000259" key="1">
    <source>
        <dbReference type="Pfam" id="PF00534"/>
    </source>
</evidence>
<accession>A0ABW2YZ62</accession>
<dbReference type="InterPro" id="IPR028098">
    <property type="entry name" value="Glyco_trans_4-like_N"/>
</dbReference>
<dbReference type="RefSeq" id="WP_377099846.1">
    <property type="nucleotide sequence ID" value="NZ_JBHTHU010000006.1"/>
</dbReference>
<keyword evidence="4" id="KW-1185">Reference proteome</keyword>
<dbReference type="Pfam" id="PF00534">
    <property type="entry name" value="Glycos_transf_1"/>
    <property type="match status" value="1"/>
</dbReference>
<protein>
    <submittedName>
        <fullName evidence="3">Glycosyltransferase</fullName>
        <ecNumber evidence="3">2.4.-.-</ecNumber>
    </submittedName>
</protein>
<evidence type="ECO:0000313" key="4">
    <source>
        <dbReference type="Proteomes" id="UP001596958"/>
    </source>
</evidence>
<dbReference type="GO" id="GO:0016757">
    <property type="term" value="F:glycosyltransferase activity"/>
    <property type="evidence" value="ECO:0007669"/>
    <property type="project" value="UniProtKB-KW"/>
</dbReference>
<organism evidence="3 4">
    <name type="scientific">Mucilaginibacter calamicampi</name>
    <dbReference type="NCBI Taxonomy" id="1302352"/>
    <lineage>
        <taxon>Bacteria</taxon>
        <taxon>Pseudomonadati</taxon>
        <taxon>Bacteroidota</taxon>
        <taxon>Sphingobacteriia</taxon>
        <taxon>Sphingobacteriales</taxon>
        <taxon>Sphingobacteriaceae</taxon>
        <taxon>Mucilaginibacter</taxon>
    </lineage>
</organism>
<proteinExistence type="predicted"/>
<evidence type="ECO:0000313" key="3">
    <source>
        <dbReference type="EMBL" id="MFD0750513.1"/>
    </source>
</evidence>
<feature type="domain" description="Glycosyl transferase family 1" evidence="1">
    <location>
        <begin position="185"/>
        <end position="343"/>
    </location>
</feature>